<protein>
    <recommendedName>
        <fullName evidence="2">SCP domain-containing protein</fullName>
    </recommendedName>
</protein>
<organism evidence="3 4">
    <name type="scientific">Allacma fusca</name>
    <dbReference type="NCBI Taxonomy" id="39272"/>
    <lineage>
        <taxon>Eukaryota</taxon>
        <taxon>Metazoa</taxon>
        <taxon>Ecdysozoa</taxon>
        <taxon>Arthropoda</taxon>
        <taxon>Hexapoda</taxon>
        <taxon>Collembola</taxon>
        <taxon>Symphypleona</taxon>
        <taxon>Sminthuridae</taxon>
        <taxon>Allacma</taxon>
    </lineage>
</organism>
<feature type="region of interest" description="Disordered" evidence="1">
    <location>
        <begin position="121"/>
        <end position="198"/>
    </location>
</feature>
<name>A0A8J2PNM3_9HEXA</name>
<feature type="non-terminal residue" evidence="3">
    <location>
        <position position="227"/>
    </location>
</feature>
<dbReference type="Proteomes" id="UP000708208">
    <property type="component" value="Unassembled WGS sequence"/>
</dbReference>
<comment type="caution">
    <text evidence="3">The sequence shown here is derived from an EMBL/GenBank/DDBJ whole genome shotgun (WGS) entry which is preliminary data.</text>
</comment>
<dbReference type="AlphaFoldDB" id="A0A8J2PNM3"/>
<dbReference type="EMBL" id="CAJVCH010508780">
    <property type="protein sequence ID" value="CAG7821380.1"/>
    <property type="molecule type" value="Genomic_DNA"/>
</dbReference>
<evidence type="ECO:0000313" key="3">
    <source>
        <dbReference type="EMBL" id="CAG7821380.1"/>
    </source>
</evidence>
<gene>
    <name evidence="3" type="ORF">AFUS01_LOCUS31722</name>
</gene>
<feature type="domain" description="SCP" evidence="2">
    <location>
        <begin position="15"/>
        <end position="122"/>
    </location>
</feature>
<keyword evidence="4" id="KW-1185">Reference proteome</keyword>
<feature type="compositionally biased region" description="Gly residues" evidence="1">
    <location>
        <begin position="135"/>
        <end position="158"/>
    </location>
</feature>
<evidence type="ECO:0000313" key="4">
    <source>
        <dbReference type="Proteomes" id="UP000708208"/>
    </source>
</evidence>
<dbReference type="InterPro" id="IPR014044">
    <property type="entry name" value="CAP_dom"/>
</dbReference>
<evidence type="ECO:0000256" key="1">
    <source>
        <dbReference type="SAM" id="MobiDB-lite"/>
    </source>
</evidence>
<reference evidence="3" key="1">
    <citation type="submission" date="2021-06" db="EMBL/GenBank/DDBJ databases">
        <authorList>
            <person name="Hodson N. C."/>
            <person name="Mongue J. A."/>
            <person name="Jaron S. K."/>
        </authorList>
    </citation>
    <scope>NUCLEOTIDE SEQUENCE</scope>
</reference>
<accession>A0A8J2PNM3</accession>
<proteinExistence type="predicted"/>
<feature type="non-terminal residue" evidence="3">
    <location>
        <position position="1"/>
    </location>
</feature>
<evidence type="ECO:0000259" key="2">
    <source>
        <dbReference type="Pfam" id="PF00188"/>
    </source>
</evidence>
<sequence>KKKSSRKLCLLSLKQLTAKAKKCANYYQATKEVTENNNTNLPENLCDEPPTDSVDIFGVGGEGGGGLIALIDTWYKQLTIPQPPATEVYNYKKPDLKNIAGYTQALQLIWKETTKCGCASSNKPIAAKPKEEGSKGGADGGAGNTAGTAGSAGSGNTAGGTPNRKRRSLEPELMSEEEEEASPGLAYRADPSTTEAATADQHVHVCVCDASPNGRQPNYIKNVPAPR</sequence>
<dbReference type="Pfam" id="PF00188">
    <property type="entry name" value="CAP"/>
    <property type="match status" value="1"/>
</dbReference>